<dbReference type="GeneID" id="14494950"/>
<dbReference type="GO" id="GO:0005777">
    <property type="term" value="C:peroxisome"/>
    <property type="evidence" value="ECO:0007669"/>
    <property type="project" value="EnsemblFungi"/>
</dbReference>
<dbReference type="Pfam" id="PF02776">
    <property type="entry name" value="TPP_enzyme_N"/>
    <property type="match status" value="1"/>
</dbReference>
<evidence type="ECO:0000259" key="13">
    <source>
        <dbReference type="Pfam" id="PF02775"/>
    </source>
</evidence>
<reference evidence="15 16" key="1">
    <citation type="journal article" date="2011" name="Proc. Natl. Acad. Sci. U.S.A.">
        <title>Evolutionary erosion of yeast sex chromosomes by mating-type switching accidents.</title>
        <authorList>
            <person name="Gordon J.L."/>
            <person name="Armisen D."/>
            <person name="Proux-Wera E."/>
            <person name="Oheigeartaigh S.S."/>
            <person name="Byrne K.P."/>
            <person name="Wolfe K.H."/>
        </authorList>
    </citation>
    <scope>NUCLEOTIDE SEQUENCE [LARGE SCALE GENOMIC DNA]</scope>
    <source>
        <strain evidence="16">ATCC 34711 / CBS 6284 / DSM 70876 / NBRC 10599 / NRRL Y-10934 / UCD 77-7</strain>
    </source>
</reference>
<sequence length="582" mass="65003">MSKQFARILKHHGITTVFGIVGIPVVEIAEQLQDENINFISMRNEQSSSYAASIYSYLDNYYNNSNGGNSQKKPAVLLVVGGPGIIHALAGIYNSIMNKFPLLVIAGTVAKDEEYKMGFQEMDHLSMLQGFDLKFKGNLTWENMERITYLAIKNCCNGNNNGVSFLNFPADLIQDTRVKDLELTHCHNHILQMGPDPNQIDRIVKFLTKSSSLQTLLIIGKGAINTDITKINEFVNKFQLPFLPTPMAKGIVPDSHPLNVSVARSFALKNSDIIIVIGARLNWILHFGSFGKTKFKPGCQFIQIDNDSEVLGWNNNQGNENCLLSDIGLALDSISQKLPLGFKFSKEKQEDNKLSNEIQKIIENNTNKLRLKQRYDHNNGAPSYEQVYYKLNQVINDKQTILVTEGANTMDIARICFQTDYPLHRLDCGTNATMGIGIGYAIASKLAVPDKLTVLIQGDSAFGFSGMELETISRFKLGIVVIIMNNSGIYHGNEKFNPMEPYSNKVTDLTYNCRYDIMAQGLGCNGYLVKDLNQLQSVFHHASTLAMEKNQCSVINMIISPGKQGKLEFAWQNKGKQLNTKL</sequence>
<dbReference type="InterPro" id="IPR029035">
    <property type="entry name" value="DHS-like_NAD/FAD-binding_dom"/>
</dbReference>
<dbReference type="CDD" id="cd02004">
    <property type="entry name" value="TPP_BZL_OCoD_HPCL"/>
    <property type="match status" value="1"/>
</dbReference>
<dbReference type="PANTHER" id="PTHR43710">
    <property type="entry name" value="2-HYDROXYACYL-COA LYASE"/>
    <property type="match status" value="1"/>
</dbReference>
<evidence type="ECO:0000259" key="12">
    <source>
        <dbReference type="Pfam" id="PF00205"/>
    </source>
</evidence>
<feature type="domain" description="Thiamine pyrophosphate enzyme TPP-binding" evidence="13">
    <location>
        <begin position="406"/>
        <end position="556"/>
    </location>
</feature>
<dbReference type="STRING" id="1071380.I2H0R8"/>
<keyword evidence="11" id="KW-0812">Transmembrane</keyword>
<dbReference type="RefSeq" id="XP_004179489.1">
    <property type="nucleotide sequence ID" value="XM_004179441.1"/>
</dbReference>
<organism evidence="15 16">
    <name type="scientific">Henningerozyma blattae (strain ATCC 34711 / CBS 6284 / DSM 70876 / NBRC 10599 / NRRL Y-10934 / UCD 77-7)</name>
    <name type="common">Yeast</name>
    <name type="synonym">Tetrapisispora blattae</name>
    <dbReference type="NCBI Taxonomy" id="1071380"/>
    <lineage>
        <taxon>Eukaryota</taxon>
        <taxon>Fungi</taxon>
        <taxon>Dikarya</taxon>
        <taxon>Ascomycota</taxon>
        <taxon>Saccharomycotina</taxon>
        <taxon>Saccharomycetes</taxon>
        <taxon>Saccharomycetales</taxon>
        <taxon>Saccharomycetaceae</taxon>
        <taxon>Henningerozyma</taxon>
    </lineage>
</organism>
<keyword evidence="11" id="KW-1133">Transmembrane helix</keyword>
<dbReference type="eggNOG" id="KOG1185">
    <property type="taxonomic scope" value="Eukaryota"/>
</dbReference>
<dbReference type="Proteomes" id="UP000002866">
    <property type="component" value="Chromosome 3"/>
</dbReference>
<dbReference type="Pfam" id="PF00205">
    <property type="entry name" value="TPP_enzyme_M"/>
    <property type="match status" value="1"/>
</dbReference>
<dbReference type="Pfam" id="PF02775">
    <property type="entry name" value="TPP_enzyme_C"/>
    <property type="match status" value="1"/>
</dbReference>
<dbReference type="GO" id="GO:0000287">
    <property type="term" value="F:magnesium ion binding"/>
    <property type="evidence" value="ECO:0007669"/>
    <property type="project" value="InterPro"/>
</dbReference>
<comment type="catalytic activity">
    <reaction evidence="7">
        <text>a 2-hydroxy-3-methyl fatty acyl-CoA = a 2-methyl-branched fatty aldehyde + formyl-CoA</text>
        <dbReference type="Rhea" id="RHEA:25375"/>
        <dbReference type="ChEBI" id="CHEBI:49188"/>
        <dbReference type="ChEBI" id="CHEBI:57376"/>
        <dbReference type="ChEBI" id="CHEBI:58783"/>
        <dbReference type="EC" id="4.1.2.63"/>
    </reaction>
    <physiologicalReaction direction="left-to-right" evidence="7">
        <dbReference type="Rhea" id="RHEA:25376"/>
    </physiologicalReaction>
</comment>
<dbReference type="HOGENOM" id="CLU_013748_3_3_1"/>
<evidence type="ECO:0000256" key="3">
    <source>
        <dbReference type="ARBA" id="ARBA00022723"/>
    </source>
</evidence>
<evidence type="ECO:0000256" key="10">
    <source>
        <dbReference type="RuleBase" id="RU362132"/>
    </source>
</evidence>
<dbReference type="AlphaFoldDB" id="I2H0R8"/>
<keyword evidence="16" id="KW-1185">Reference proteome</keyword>
<dbReference type="EMBL" id="HE806318">
    <property type="protein sequence ID" value="CCH59970.1"/>
    <property type="molecule type" value="Genomic_DNA"/>
</dbReference>
<feature type="domain" description="Thiamine pyrophosphate enzyme central" evidence="12">
    <location>
        <begin position="201"/>
        <end position="331"/>
    </location>
</feature>
<name>I2H0R8_HENB6</name>
<evidence type="ECO:0000256" key="2">
    <source>
        <dbReference type="ARBA" id="ARBA00007812"/>
    </source>
</evidence>
<protein>
    <recommendedName>
        <fullName evidence="9">2-hydroxyacyl-CoA lyase</fullName>
        <ecNumber evidence="9">4.1.2.63</ecNumber>
    </recommendedName>
</protein>
<evidence type="ECO:0000256" key="6">
    <source>
        <dbReference type="ARBA" id="ARBA00023239"/>
    </source>
</evidence>
<dbReference type="InterPro" id="IPR011766">
    <property type="entry name" value="TPP_enzyme_TPP-bd"/>
</dbReference>
<dbReference type="InterPro" id="IPR045025">
    <property type="entry name" value="HACL1-like"/>
</dbReference>
<dbReference type="PANTHER" id="PTHR43710:SF2">
    <property type="entry name" value="2-HYDROXYACYL-COA LYASE 1"/>
    <property type="match status" value="1"/>
</dbReference>
<proteinExistence type="inferred from homology"/>
<keyword evidence="6" id="KW-0456">Lyase</keyword>
<evidence type="ECO:0000259" key="14">
    <source>
        <dbReference type="Pfam" id="PF02776"/>
    </source>
</evidence>
<dbReference type="InterPro" id="IPR029061">
    <property type="entry name" value="THDP-binding"/>
</dbReference>
<dbReference type="CDD" id="cd07035">
    <property type="entry name" value="TPP_PYR_POX_like"/>
    <property type="match status" value="1"/>
</dbReference>
<keyword evidence="3" id="KW-0479">Metal-binding</keyword>
<evidence type="ECO:0000313" key="15">
    <source>
        <dbReference type="EMBL" id="CCH59970.1"/>
    </source>
</evidence>
<dbReference type="FunCoup" id="I2H0R8">
    <property type="interactions" value="443"/>
</dbReference>
<evidence type="ECO:0000256" key="9">
    <source>
        <dbReference type="ARBA" id="ARBA00044518"/>
    </source>
</evidence>
<comment type="cofactor">
    <cofactor evidence="1">
        <name>thiamine diphosphate</name>
        <dbReference type="ChEBI" id="CHEBI:58937"/>
    </cofactor>
</comment>
<dbReference type="Gene3D" id="3.40.50.970">
    <property type="match status" value="2"/>
</dbReference>
<keyword evidence="5 10" id="KW-0786">Thiamine pyrophosphate</keyword>
<dbReference type="PROSITE" id="PS00187">
    <property type="entry name" value="TPP_ENZYMES"/>
    <property type="match status" value="1"/>
</dbReference>
<dbReference type="SUPFAM" id="SSF52518">
    <property type="entry name" value="Thiamin diphosphate-binding fold (THDP-binding)"/>
    <property type="match status" value="2"/>
</dbReference>
<evidence type="ECO:0000256" key="8">
    <source>
        <dbReference type="ARBA" id="ARBA00044454"/>
    </source>
</evidence>
<dbReference type="SUPFAM" id="SSF52467">
    <property type="entry name" value="DHS-like NAD/FAD-binding domain"/>
    <property type="match status" value="1"/>
</dbReference>
<accession>I2H0R8</accession>
<dbReference type="EC" id="4.1.2.63" evidence="9"/>
<dbReference type="InParanoid" id="I2H0R8"/>
<comment type="catalytic activity">
    <reaction evidence="8">
        <text>an (R)-2-hydroxy-long-chain-fatty acyl-CoA = a long-chain fatty aldehyde + formyl-CoA</text>
        <dbReference type="Rhea" id="RHEA:67444"/>
        <dbReference type="ChEBI" id="CHEBI:17176"/>
        <dbReference type="ChEBI" id="CHEBI:57376"/>
        <dbReference type="ChEBI" id="CHEBI:170012"/>
        <dbReference type="EC" id="4.1.2.63"/>
    </reaction>
    <physiologicalReaction direction="left-to-right" evidence="8">
        <dbReference type="Rhea" id="RHEA:67445"/>
    </physiologicalReaction>
</comment>
<dbReference type="InterPro" id="IPR000399">
    <property type="entry name" value="TPP-bd_CS"/>
</dbReference>
<comment type="similarity">
    <text evidence="2 10">Belongs to the TPP enzyme family.</text>
</comment>
<dbReference type="GO" id="GO:0001561">
    <property type="term" value="P:fatty acid alpha-oxidation"/>
    <property type="evidence" value="ECO:0007669"/>
    <property type="project" value="TreeGrafter"/>
</dbReference>
<evidence type="ECO:0000256" key="11">
    <source>
        <dbReference type="SAM" id="Phobius"/>
    </source>
</evidence>
<gene>
    <name evidence="15" type="primary">TBLA0C01560</name>
    <name evidence="15" type="ORF">TBLA_0C01560</name>
</gene>
<dbReference type="KEGG" id="tbl:TBLA_0C01560"/>
<evidence type="ECO:0000256" key="7">
    <source>
        <dbReference type="ARBA" id="ARBA00044451"/>
    </source>
</evidence>
<evidence type="ECO:0000256" key="1">
    <source>
        <dbReference type="ARBA" id="ARBA00001964"/>
    </source>
</evidence>
<dbReference type="GO" id="GO:0106359">
    <property type="term" value="F:2-hydroxyacyl-CoA lyase activity"/>
    <property type="evidence" value="ECO:0007669"/>
    <property type="project" value="UniProtKB-EC"/>
</dbReference>
<dbReference type="GO" id="GO:0030976">
    <property type="term" value="F:thiamine pyrophosphate binding"/>
    <property type="evidence" value="ECO:0007669"/>
    <property type="project" value="InterPro"/>
</dbReference>
<dbReference type="OrthoDB" id="10006023at2759"/>
<evidence type="ECO:0000256" key="5">
    <source>
        <dbReference type="ARBA" id="ARBA00023052"/>
    </source>
</evidence>
<dbReference type="Gene3D" id="3.40.50.1220">
    <property type="entry name" value="TPP-binding domain"/>
    <property type="match status" value="1"/>
</dbReference>
<keyword evidence="11" id="KW-0472">Membrane</keyword>
<evidence type="ECO:0000313" key="16">
    <source>
        <dbReference type="Proteomes" id="UP000002866"/>
    </source>
</evidence>
<dbReference type="InterPro" id="IPR012000">
    <property type="entry name" value="Thiamin_PyroP_enz_cen_dom"/>
</dbReference>
<evidence type="ECO:0000256" key="4">
    <source>
        <dbReference type="ARBA" id="ARBA00022842"/>
    </source>
</evidence>
<feature type="transmembrane region" description="Helical" evidence="11">
    <location>
        <begin position="75"/>
        <end position="93"/>
    </location>
</feature>
<keyword evidence="4" id="KW-0460">Magnesium</keyword>
<feature type="domain" description="Thiamine pyrophosphate enzyme N-terminal TPP-binding" evidence="14">
    <location>
        <begin position="2"/>
        <end position="127"/>
    </location>
</feature>
<dbReference type="InterPro" id="IPR012001">
    <property type="entry name" value="Thiamin_PyroP_enz_TPP-bd_dom"/>
</dbReference>
<dbReference type="OMA" id="PGPYGCL"/>